<dbReference type="Proteomes" id="UP000717585">
    <property type="component" value="Unassembled WGS sequence"/>
</dbReference>
<evidence type="ECO:0000256" key="5">
    <source>
        <dbReference type="ARBA" id="ARBA00022679"/>
    </source>
</evidence>
<dbReference type="GO" id="GO:0019432">
    <property type="term" value="P:triglyceride biosynthetic process"/>
    <property type="evidence" value="ECO:0007669"/>
    <property type="project" value="TreeGrafter"/>
</dbReference>
<evidence type="ECO:0000256" key="10">
    <source>
        <dbReference type="ARBA" id="ARBA00023209"/>
    </source>
</evidence>
<feature type="transmembrane region" description="Helical" evidence="14">
    <location>
        <begin position="195"/>
        <end position="212"/>
    </location>
</feature>
<feature type="region of interest" description="Disordered" evidence="13">
    <location>
        <begin position="1"/>
        <end position="40"/>
    </location>
</feature>
<reference evidence="16" key="1">
    <citation type="submission" date="2021-05" db="EMBL/GenBank/DDBJ databases">
        <title>A free-living protist that lacks canonical eukaryotic 1 DNA replication and segregation systems.</title>
        <authorList>
            <person name="Salas-Leiva D.E."/>
            <person name="Tromer E.C."/>
            <person name="Curtis B.A."/>
            <person name="Jerlstrom-Hultqvist J."/>
            <person name="Kolisko M."/>
            <person name="Yi Z."/>
            <person name="Salas-Leiva J.S."/>
            <person name="Gallot-Lavallee L."/>
            <person name="Kops G.J.P.L."/>
            <person name="Archibald J.M."/>
            <person name="Simpson A.G.B."/>
            <person name="Roger A.J."/>
        </authorList>
    </citation>
    <scope>NUCLEOTIDE SEQUENCE</scope>
    <source>
        <strain evidence="16">BICM</strain>
    </source>
</reference>
<keyword evidence="12 16" id="KW-0012">Acyltransferase</keyword>
<dbReference type="SMART" id="SM00563">
    <property type="entry name" value="PlsC"/>
    <property type="match status" value="1"/>
</dbReference>
<keyword evidence="5" id="KW-0808">Transferase</keyword>
<dbReference type="GO" id="GO:0005783">
    <property type="term" value="C:endoplasmic reticulum"/>
    <property type="evidence" value="ECO:0007669"/>
    <property type="project" value="TreeGrafter"/>
</dbReference>
<evidence type="ECO:0000256" key="14">
    <source>
        <dbReference type="SAM" id="Phobius"/>
    </source>
</evidence>
<feature type="transmembrane region" description="Helical" evidence="14">
    <location>
        <begin position="155"/>
        <end position="174"/>
    </location>
</feature>
<name>A0A8J6DX95_9EUKA</name>
<keyword evidence="7 14" id="KW-1133">Transmembrane helix</keyword>
<comment type="subcellular location">
    <subcellularLocation>
        <location evidence="1">Membrane</location>
    </subcellularLocation>
</comment>
<dbReference type="AlphaFoldDB" id="A0A8J6DX95"/>
<feature type="transmembrane region" description="Helical" evidence="14">
    <location>
        <begin position="131"/>
        <end position="149"/>
    </location>
</feature>
<evidence type="ECO:0000256" key="6">
    <source>
        <dbReference type="ARBA" id="ARBA00022692"/>
    </source>
</evidence>
<sequence length="428" mass="48972">MPSDASSTAVEGEIVTQRMNTIPTDAISPSASEGRSESSRIMTDATFHVLPSVPIGLTDTEQDTIRRFMEATMFRKERAKERKDVPHRETDTTLAAVTQLAITAGFEAAQALVVDDFNEVFADRPPKAWSWNMYLMPLWLLGVVIRSIMWPFRVLTFVLSALVFVPLFMAVNLLPVDTKTKHRIQRRMIHFEARIIMLTWFAVIQYHGVIPARRPNQIYVCNHTSLIDFVFLEALMPFATVGQKQGGWIGFIQNRILACMEPLWFDRLVAKQRALLTTQLKKRVSDDTKIPILVFPEGVCTNNTSTVQFKRGSFDVPDVEICPITIKYNNLFSDAYWRDETFWNYCCRIWHSWCVVADIWFLPPQHKLDGESAEAFAARVQKLISDKAGLKFTTHNGYLKYFSPSRRFVEVRQKVLGDVLAEYVGDSD</sequence>
<keyword evidence="8" id="KW-0443">Lipid metabolism</keyword>
<dbReference type="PANTHER" id="PTHR23063:SF2">
    <property type="entry name" value="GLYCEROL-3-PHOSPHATE ACYLTRANSFERASE 4, ISOFORM D-RELATED"/>
    <property type="match status" value="1"/>
</dbReference>
<keyword evidence="9 14" id="KW-0472">Membrane</keyword>
<dbReference type="GO" id="GO:0004366">
    <property type="term" value="F:glycerol-3-phosphate O-acyltransferase activity"/>
    <property type="evidence" value="ECO:0007669"/>
    <property type="project" value="TreeGrafter"/>
</dbReference>
<dbReference type="InterPro" id="IPR045252">
    <property type="entry name" value="LPCAT1-like"/>
</dbReference>
<organism evidence="16 17">
    <name type="scientific">Carpediemonas membranifera</name>
    <dbReference type="NCBI Taxonomy" id="201153"/>
    <lineage>
        <taxon>Eukaryota</taxon>
        <taxon>Metamonada</taxon>
        <taxon>Carpediemonas-like organisms</taxon>
        <taxon>Carpediemonas</taxon>
    </lineage>
</organism>
<dbReference type="GO" id="GO:0016020">
    <property type="term" value="C:membrane"/>
    <property type="evidence" value="ECO:0007669"/>
    <property type="project" value="UniProtKB-SubCell"/>
</dbReference>
<keyword evidence="17" id="KW-1185">Reference proteome</keyword>
<evidence type="ECO:0000256" key="4">
    <source>
        <dbReference type="ARBA" id="ARBA00022516"/>
    </source>
</evidence>
<keyword evidence="4" id="KW-0444">Lipid biosynthesis</keyword>
<accession>A0A8J6DX95</accession>
<keyword evidence="6 14" id="KW-0812">Transmembrane</keyword>
<keyword evidence="11" id="KW-1208">Phospholipid metabolism</keyword>
<evidence type="ECO:0000256" key="12">
    <source>
        <dbReference type="ARBA" id="ARBA00023315"/>
    </source>
</evidence>
<proteinExistence type="inferred from homology"/>
<evidence type="ECO:0000256" key="8">
    <source>
        <dbReference type="ARBA" id="ARBA00023098"/>
    </source>
</evidence>
<evidence type="ECO:0000256" key="3">
    <source>
        <dbReference type="ARBA" id="ARBA00008655"/>
    </source>
</evidence>
<evidence type="ECO:0000256" key="1">
    <source>
        <dbReference type="ARBA" id="ARBA00004370"/>
    </source>
</evidence>
<evidence type="ECO:0000256" key="7">
    <source>
        <dbReference type="ARBA" id="ARBA00022989"/>
    </source>
</evidence>
<dbReference type="GO" id="GO:0008654">
    <property type="term" value="P:phospholipid biosynthetic process"/>
    <property type="evidence" value="ECO:0007669"/>
    <property type="project" value="UniProtKB-KW"/>
</dbReference>
<dbReference type="Pfam" id="PF01553">
    <property type="entry name" value="Acyltransferase"/>
    <property type="match status" value="1"/>
</dbReference>
<dbReference type="EMBL" id="JAHDYR010000067">
    <property type="protein sequence ID" value="KAG9389709.1"/>
    <property type="molecule type" value="Genomic_DNA"/>
</dbReference>
<comment type="similarity">
    <text evidence="3">Belongs to the 1-acyl-sn-glycerol-3-phosphate acyltransferase family.</text>
</comment>
<gene>
    <name evidence="16" type="ORF">J8273_8383</name>
</gene>
<keyword evidence="10" id="KW-0594">Phospholipid biosynthesis</keyword>
<dbReference type="OrthoDB" id="10051137at2759"/>
<evidence type="ECO:0000256" key="2">
    <source>
        <dbReference type="ARBA" id="ARBA00005189"/>
    </source>
</evidence>
<protein>
    <submittedName>
        <fullName evidence="16">Acyltransferase</fullName>
    </submittedName>
</protein>
<evidence type="ECO:0000256" key="9">
    <source>
        <dbReference type="ARBA" id="ARBA00023136"/>
    </source>
</evidence>
<dbReference type="CDD" id="cd07991">
    <property type="entry name" value="LPLAT_LPCAT1-like"/>
    <property type="match status" value="1"/>
</dbReference>
<comment type="caution">
    <text evidence="16">The sequence shown here is derived from an EMBL/GenBank/DDBJ whole genome shotgun (WGS) entry which is preliminary data.</text>
</comment>
<evidence type="ECO:0000313" key="17">
    <source>
        <dbReference type="Proteomes" id="UP000717585"/>
    </source>
</evidence>
<dbReference type="PANTHER" id="PTHR23063">
    <property type="entry name" value="PHOSPHOLIPID ACYLTRANSFERASE"/>
    <property type="match status" value="1"/>
</dbReference>
<dbReference type="InterPro" id="IPR002123">
    <property type="entry name" value="Plipid/glycerol_acylTrfase"/>
</dbReference>
<comment type="pathway">
    <text evidence="2">Lipid metabolism.</text>
</comment>
<feature type="domain" description="Phospholipid/glycerol acyltransferase" evidence="15">
    <location>
        <begin position="217"/>
        <end position="329"/>
    </location>
</feature>
<evidence type="ECO:0000259" key="15">
    <source>
        <dbReference type="SMART" id="SM00563"/>
    </source>
</evidence>
<dbReference type="SUPFAM" id="SSF69593">
    <property type="entry name" value="Glycerol-3-phosphate (1)-acyltransferase"/>
    <property type="match status" value="1"/>
</dbReference>
<evidence type="ECO:0000256" key="11">
    <source>
        <dbReference type="ARBA" id="ARBA00023264"/>
    </source>
</evidence>
<evidence type="ECO:0000256" key="13">
    <source>
        <dbReference type="SAM" id="MobiDB-lite"/>
    </source>
</evidence>
<evidence type="ECO:0000313" key="16">
    <source>
        <dbReference type="EMBL" id="KAG9389709.1"/>
    </source>
</evidence>